<dbReference type="EMBL" id="PUHP01005356">
    <property type="protein sequence ID" value="TQN63635.1"/>
    <property type="molecule type" value="Genomic_DNA"/>
</dbReference>
<gene>
    <name evidence="1" type="ORF">CSHISOI_11653</name>
</gene>
<protein>
    <submittedName>
        <fullName evidence="1">Uncharacterized protein</fullName>
    </submittedName>
</protein>
<evidence type="ECO:0000313" key="2">
    <source>
        <dbReference type="Proteomes" id="UP000326340"/>
    </source>
</evidence>
<dbReference type="AlphaFoldDB" id="A0A5Q4B9L7"/>
<dbReference type="OrthoDB" id="3437411at2759"/>
<comment type="caution">
    <text evidence="1">The sequence shown here is derived from an EMBL/GenBank/DDBJ whole genome shotgun (WGS) entry which is preliminary data.</text>
</comment>
<proteinExistence type="predicted"/>
<evidence type="ECO:0000313" key="1">
    <source>
        <dbReference type="EMBL" id="TQN63635.1"/>
    </source>
</evidence>
<feature type="non-terminal residue" evidence="1">
    <location>
        <position position="312"/>
    </location>
</feature>
<organism evidence="1 2">
    <name type="scientific">Colletotrichum shisoi</name>
    <dbReference type="NCBI Taxonomy" id="2078593"/>
    <lineage>
        <taxon>Eukaryota</taxon>
        <taxon>Fungi</taxon>
        <taxon>Dikarya</taxon>
        <taxon>Ascomycota</taxon>
        <taxon>Pezizomycotina</taxon>
        <taxon>Sordariomycetes</taxon>
        <taxon>Hypocreomycetidae</taxon>
        <taxon>Glomerellales</taxon>
        <taxon>Glomerellaceae</taxon>
        <taxon>Colletotrichum</taxon>
        <taxon>Colletotrichum destructivum species complex</taxon>
    </lineage>
</organism>
<accession>A0A5Q4B9L7</accession>
<sequence length="312" mass="35385">MWGVSESGNVDLHEPAKPVDERAHGLLENRIRDLGLSPEGTEDMIAALAWKMRLRLGLKPDRADGVKKLATDYASAVAVLLLSYSRNITHLYYGEIAGWCFKPLEEFLYKSNYGLVSQEHRVLQNLESAQRLCVSEADDERHYYRTEYLGSGSAPIKTIEIRHTDIDGSIGNVDLHEPAKPVDERAHGLLENRIRDLGLSPEGTEDMIAALAWKMRLRLGLKPDRADGVKKLATDYASAVAVLLLSYSRNITHLYYGEIAGWCFKPLEEFLYKSNYGLVSQEHRVLQNLESAQRLCVSEADDERHYYRTEYL</sequence>
<name>A0A5Q4B9L7_9PEZI</name>
<reference evidence="1 2" key="1">
    <citation type="journal article" date="2019" name="Sci. Rep.">
        <title>Colletotrichum shisoi sp. nov., an anthracnose pathogen of Perilla frutescens in Japan: molecular phylogenetic, morphological and genomic evidence.</title>
        <authorList>
            <person name="Gan P."/>
            <person name="Tsushima A."/>
            <person name="Hiroyama R."/>
            <person name="Narusaka M."/>
            <person name="Takano Y."/>
            <person name="Narusaka Y."/>
            <person name="Kawaradani M."/>
            <person name="Damm U."/>
            <person name="Shirasu K."/>
        </authorList>
    </citation>
    <scope>NUCLEOTIDE SEQUENCE [LARGE SCALE GENOMIC DNA]</scope>
    <source>
        <strain evidence="1 2">PG-2018a</strain>
    </source>
</reference>
<dbReference type="Proteomes" id="UP000326340">
    <property type="component" value="Unassembled WGS sequence"/>
</dbReference>
<keyword evidence="2" id="KW-1185">Reference proteome</keyword>